<organism evidence="2">
    <name type="scientific">Homalodisca liturata</name>
    <dbReference type="NCBI Taxonomy" id="320908"/>
    <lineage>
        <taxon>Eukaryota</taxon>
        <taxon>Metazoa</taxon>
        <taxon>Ecdysozoa</taxon>
        <taxon>Arthropoda</taxon>
        <taxon>Hexapoda</taxon>
        <taxon>Insecta</taxon>
        <taxon>Pterygota</taxon>
        <taxon>Neoptera</taxon>
        <taxon>Paraneoptera</taxon>
        <taxon>Hemiptera</taxon>
        <taxon>Auchenorrhyncha</taxon>
        <taxon>Membracoidea</taxon>
        <taxon>Cicadellidae</taxon>
        <taxon>Cicadellinae</taxon>
        <taxon>Proconiini</taxon>
        <taxon>Homalodisca</taxon>
    </lineage>
</organism>
<dbReference type="PANTHER" id="PTHR36688:SF1">
    <property type="entry name" value="ENDONUCLEASE_EXONUCLEASE_PHOSPHATASE DOMAIN-CONTAINING PROTEIN"/>
    <property type="match status" value="1"/>
</dbReference>
<evidence type="ECO:0000313" key="2">
    <source>
        <dbReference type="EMBL" id="JAT05610.1"/>
    </source>
</evidence>
<reference evidence="2" key="1">
    <citation type="submission" date="2015-11" db="EMBL/GenBank/DDBJ databases">
        <title>De novo transcriptome assembly of four potential Pierce s Disease insect vectors from Arizona vineyards.</title>
        <authorList>
            <person name="Tassone E.E."/>
        </authorList>
    </citation>
    <scope>NUCLEOTIDE SEQUENCE</scope>
</reference>
<dbReference type="SUPFAM" id="SSF56672">
    <property type="entry name" value="DNA/RNA polymerases"/>
    <property type="match status" value="1"/>
</dbReference>
<dbReference type="AlphaFoldDB" id="A0A1B6K2C2"/>
<accession>A0A1B6K2C2</accession>
<dbReference type="EMBL" id="GECU01002097">
    <property type="protein sequence ID" value="JAT05610.1"/>
    <property type="molecule type" value="Transcribed_RNA"/>
</dbReference>
<protein>
    <recommendedName>
        <fullName evidence="1">Reverse transcriptase domain-containing protein</fullName>
    </recommendedName>
</protein>
<proteinExistence type="predicted"/>
<dbReference type="InterPro" id="IPR043502">
    <property type="entry name" value="DNA/RNA_pol_sf"/>
</dbReference>
<evidence type="ECO:0000259" key="1">
    <source>
        <dbReference type="PROSITE" id="PS50878"/>
    </source>
</evidence>
<dbReference type="InterPro" id="IPR052560">
    <property type="entry name" value="RdDP_mobile_element"/>
</dbReference>
<dbReference type="PANTHER" id="PTHR36688">
    <property type="entry name" value="ENDO/EXONUCLEASE/PHOSPHATASE DOMAIN-CONTAINING PROTEIN"/>
    <property type="match status" value="1"/>
</dbReference>
<dbReference type="InterPro" id="IPR000477">
    <property type="entry name" value="RT_dom"/>
</dbReference>
<gene>
    <name evidence="2" type="ORF">g.6107</name>
</gene>
<sequence length="221" mass="24811">RLLNSMISDRLIKVCLGREESSFRQLKNGLPQGSVLAPLLFNVYSADIPTTLSRKFIYADDIALAYQHNDIKKTEQALTDDLSVLADYFRAWKLNPNPTKTEVSCFHLNNRLANYKLNVTLDGVKLKHNEHPQYLGVTLDRSLTFKSHLQKTAAKLKTRANIVQHLAGSTWGANAKVLRTTSLSLVYSAAEYCAPVWLNSAHVREVDVVLNRAMRTITGTL</sequence>
<dbReference type="GO" id="GO:0071897">
    <property type="term" value="P:DNA biosynthetic process"/>
    <property type="evidence" value="ECO:0007669"/>
    <property type="project" value="UniProtKB-ARBA"/>
</dbReference>
<dbReference type="Pfam" id="PF00078">
    <property type="entry name" value="RVT_1"/>
    <property type="match status" value="1"/>
</dbReference>
<name>A0A1B6K2C2_9HEMI</name>
<feature type="non-terminal residue" evidence="2">
    <location>
        <position position="1"/>
    </location>
</feature>
<feature type="non-terminal residue" evidence="2">
    <location>
        <position position="221"/>
    </location>
</feature>
<dbReference type="PROSITE" id="PS50878">
    <property type="entry name" value="RT_POL"/>
    <property type="match status" value="1"/>
</dbReference>
<feature type="domain" description="Reverse transcriptase" evidence="1">
    <location>
        <begin position="1"/>
        <end position="139"/>
    </location>
</feature>